<evidence type="ECO:0000313" key="3">
    <source>
        <dbReference type="Proteomes" id="UP000821853"/>
    </source>
</evidence>
<feature type="compositionally biased region" description="Gly residues" evidence="1">
    <location>
        <begin position="47"/>
        <end position="58"/>
    </location>
</feature>
<reference evidence="2 3" key="1">
    <citation type="journal article" date="2020" name="Cell">
        <title>Large-Scale Comparative Analyses of Tick Genomes Elucidate Their Genetic Diversity and Vector Capacities.</title>
        <authorList>
            <consortium name="Tick Genome and Microbiome Consortium (TIGMIC)"/>
            <person name="Jia N."/>
            <person name="Wang J."/>
            <person name="Shi W."/>
            <person name="Du L."/>
            <person name="Sun Y."/>
            <person name="Zhan W."/>
            <person name="Jiang J.F."/>
            <person name="Wang Q."/>
            <person name="Zhang B."/>
            <person name="Ji P."/>
            <person name="Bell-Sakyi L."/>
            <person name="Cui X.M."/>
            <person name="Yuan T.T."/>
            <person name="Jiang B.G."/>
            <person name="Yang W.F."/>
            <person name="Lam T.T."/>
            <person name="Chang Q.C."/>
            <person name="Ding S.J."/>
            <person name="Wang X.J."/>
            <person name="Zhu J.G."/>
            <person name="Ruan X.D."/>
            <person name="Zhao L."/>
            <person name="Wei J.T."/>
            <person name="Ye R.Z."/>
            <person name="Que T.C."/>
            <person name="Du C.H."/>
            <person name="Zhou Y.H."/>
            <person name="Cheng J.X."/>
            <person name="Dai P.F."/>
            <person name="Guo W.B."/>
            <person name="Han X.H."/>
            <person name="Huang E.J."/>
            <person name="Li L.F."/>
            <person name="Wei W."/>
            <person name="Gao Y.C."/>
            <person name="Liu J.Z."/>
            <person name="Shao H.Z."/>
            <person name="Wang X."/>
            <person name="Wang C.C."/>
            <person name="Yang T.C."/>
            <person name="Huo Q.B."/>
            <person name="Li W."/>
            <person name="Chen H.Y."/>
            <person name="Chen S.E."/>
            <person name="Zhou L.G."/>
            <person name="Ni X.B."/>
            <person name="Tian J.H."/>
            <person name="Sheng Y."/>
            <person name="Liu T."/>
            <person name="Pan Y.S."/>
            <person name="Xia L.Y."/>
            <person name="Li J."/>
            <person name="Zhao F."/>
            <person name="Cao W.C."/>
        </authorList>
    </citation>
    <scope>NUCLEOTIDE SEQUENCE [LARGE SCALE GENOMIC DNA]</scope>
    <source>
        <strain evidence="2">HaeL-2018</strain>
    </source>
</reference>
<dbReference type="PROSITE" id="PS51808">
    <property type="entry name" value="CHCH"/>
    <property type="match status" value="1"/>
</dbReference>
<name>A0A9J6GFZ7_HAELO</name>
<dbReference type="Proteomes" id="UP000821853">
    <property type="component" value="Chromosome 4"/>
</dbReference>
<evidence type="ECO:0000256" key="1">
    <source>
        <dbReference type="SAM" id="MobiDB-lite"/>
    </source>
</evidence>
<dbReference type="GO" id="GO:0007007">
    <property type="term" value="P:inner mitochondrial membrane organization"/>
    <property type="evidence" value="ECO:0007669"/>
    <property type="project" value="TreeGrafter"/>
</dbReference>
<keyword evidence="3" id="KW-1185">Reference proteome</keyword>
<feature type="region of interest" description="Disordered" evidence="1">
    <location>
        <begin position="216"/>
        <end position="238"/>
    </location>
</feature>
<organism evidence="2 3">
    <name type="scientific">Haemaphysalis longicornis</name>
    <name type="common">Bush tick</name>
    <dbReference type="NCBI Taxonomy" id="44386"/>
    <lineage>
        <taxon>Eukaryota</taxon>
        <taxon>Metazoa</taxon>
        <taxon>Ecdysozoa</taxon>
        <taxon>Arthropoda</taxon>
        <taxon>Chelicerata</taxon>
        <taxon>Arachnida</taxon>
        <taxon>Acari</taxon>
        <taxon>Parasitiformes</taxon>
        <taxon>Ixodida</taxon>
        <taxon>Ixodoidea</taxon>
        <taxon>Ixodidae</taxon>
        <taxon>Haemaphysalinae</taxon>
        <taxon>Haemaphysalis</taxon>
    </lineage>
</organism>
<feature type="compositionally biased region" description="Low complexity" evidence="1">
    <location>
        <begin position="69"/>
        <end position="79"/>
    </location>
</feature>
<dbReference type="AlphaFoldDB" id="A0A9J6GFZ7"/>
<comment type="caution">
    <text evidence="2">The sequence shown here is derived from an EMBL/GenBank/DDBJ whole genome shotgun (WGS) entry which is preliminary data.</text>
</comment>
<sequence>MAKGRITHKKKKKKKEKGKQPIRKNLHQPKEVAAMTTNTLLMQGSVVKGGVGRRGGGSTYPAGRPRPPAARASPSAGPRQIKAPAQSRRGQIPHATVPYTTYREAAAATYGNLGQRCQGLLHLQPVVQHVPAQLVQQQLQVCMHQQRKDRGRGRSAPLSLSRHQIQTPLLCQSACLSTMGSSGSTRRVTIVNENSPDVIKISDSVVKRLKGESESVSASVARQTAASAPYDSRAGGDALQGRRLHHDELKKVDDVWRERLKEVERQNQELYKLATDKFAGAVKAVEDKYTQHKCIPVCEAQQQKVMECYAKNQHAALNCSKLVDAFTKCVHQARKEIIAQ</sequence>
<evidence type="ECO:0000313" key="2">
    <source>
        <dbReference type="EMBL" id="KAH9373713.1"/>
    </source>
</evidence>
<feature type="compositionally biased region" description="Polar residues" evidence="1">
    <location>
        <begin position="216"/>
        <end position="226"/>
    </location>
</feature>
<dbReference type="OrthoDB" id="70030at2759"/>
<dbReference type="EMBL" id="JABSTR010000006">
    <property type="protein sequence ID" value="KAH9373713.1"/>
    <property type="molecule type" value="Genomic_DNA"/>
</dbReference>
<dbReference type="InterPro" id="IPR052632">
    <property type="entry name" value="MICOS_subunit_Mic19"/>
</dbReference>
<evidence type="ECO:0008006" key="4">
    <source>
        <dbReference type="Google" id="ProtNLM"/>
    </source>
</evidence>
<feature type="compositionally biased region" description="Basic residues" evidence="1">
    <location>
        <begin position="1"/>
        <end position="27"/>
    </location>
</feature>
<accession>A0A9J6GFZ7</accession>
<dbReference type="PANTHER" id="PTHR21588">
    <property type="entry name" value="COILED-COIL-HELIX-COILED-COIL-HELIX DOMAIN CONTAINING 6"/>
    <property type="match status" value="1"/>
</dbReference>
<feature type="region of interest" description="Disordered" evidence="1">
    <location>
        <begin position="1"/>
        <end position="94"/>
    </location>
</feature>
<dbReference type="VEuPathDB" id="VectorBase:HLOH_052091"/>
<gene>
    <name evidence="2" type="ORF">HPB48_018642</name>
</gene>
<dbReference type="GO" id="GO:0061617">
    <property type="term" value="C:MICOS complex"/>
    <property type="evidence" value="ECO:0007669"/>
    <property type="project" value="TreeGrafter"/>
</dbReference>
<dbReference type="PANTHER" id="PTHR21588:SF21">
    <property type="entry name" value="CHCH DOMAIN-CONTAINING PROTEIN"/>
    <property type="match status" value="1"/>
</dbReference>
<proteinExistence type="predicted"/>
<protein>
    <recommendedName>
        <fullName evidence="4">Head-elevated expression protein</fullName>
    </recommendedName>
</protein>